<evidence type="ECO:0000313" key="4">
    <source>
        <dbReference type="Proteomes" id="UP001196413"/>
    </source>
</evidence>
<organism evidence="3 4">
    <name type="scientific">Parelaphostrongylus tenuis</name>
    <name type="common">Meningeal worm</name>
    <dbReference type="NCBI Taxonomy" id="148309"/>
    <lineage>
        <taxon>Eukaryota</taxon>
        <taxon>Metazoa</taxon>
        <taxon>Ecdysozoa</taxon>
        <taxon>Nematoda</taxon>
        <taxon>Chromadorea</taxon>
        <taxon>Rhabditida</taxon>
        <taxon>Rhabditina</taxon>
        <taxon>Rhabditomorpha</taxon>
        <taxon>Strongyloidea</taxon>
        <taxon>Metastrongylidae</taxon>
        <taxon>Parelaphostrongylus</taxon>
    </lineage>
</organism>
<dbReference type="SMART" id="SM00248">
    <property type="entry name" value="ANK"/>
    <property type="match status" value="2"/>
</dbReference>
<dbReference type="GO" id="GO:0000724">
    <property type="term" value="P:double-strand break repair via homologous recombination"/>
    <property type="evidence" value="ECO:0007669"/>
    <property type="project" value="TreeGrafter"/>
</dbReference>
<feature type="compositionally biased region" description="Polar residues" evidence="2">
    <location>
        <begin position="157"/>
        <end position="170"/>
    </location>
</feature>
<dbReference type="PROSITE" id="PS50297">
    <property type="entry name" value="ANK_REP_REGION"/>
    <property type="match status" value="1"/>
</dbReference>
<dbReference type="GO" id="GO:0000712">
    <property type="term" value="P:resolution of meiotic recombination intermediates"/>
    <property type="evidence" value="ECO:0007669"/>
    <property type="project" value="TreeGrafter"/>
</dbReference>
<dbReference type="Pfam" id="PF12796">
    <property type="entry name" value="Ank_2"/>
    <property type="match status" value="1"/>
</dbReference>
<dbReference type="InterPro" id="IPR002110">
    <property type="entry name" value="Ankyrin_rpt"/>
</dbReference>
<dbReference type="GO" id="GO:0005737">
    <property type="term" value="C:cytoplasm"/>
    <property type="evidence" value="ECO:0007669"/>
    <property type="project" value="TreeGrafter"/>
</dbReference>
<feature type="region of interest" description="Disordered" evidence="2">
    <location>
        <begin position="144"/>
        <end position="189"/>
    </location>
</feature>
<keyword evidence="4" id="KW-1185">Reference proteome</keyword>
<dbReference type="EMBL" id="JAHQIW010003950">
    <property type="protein sequence ID" value="KAJ1360743.1"/>
    <property type="molecule type" value="Genomic_DNA"/>
</dbReference>
<protein>
    <submittedName>
        <fullName evidence="3">Uncharacterized protein</fullName>
    </submittedName>
</protein>
<sequence length="344" mass="37848">MIDSRRAHIPLHLLAASSTTAALDAARNLLANGESACAKSDDGITPLHVACAYDCLAMVQLLMHNGANPLAEDNNGRTPYSMATGNTQRFLQRILSKSTREQRGIVRRLFACHGVAGEHRKRKPIMKSIRRKIRQSLDVIFRRPQLDAPTIDPPRSAASSPARDQQTSHSALPVYPIIDKMPQPSIPKTKTLRVAGGSRMLMPSTAYGFVTPSSTPGREGCPSNDPKQSTSERCHDENYASVTAKRRSSISSEEHKTSDTSGWLTEKDSTGDTQNTDVFLTADESLNLAELQMRLEQMKVDEPVLPPYVDDGQLRKVRRLNDEQLKAELRKVGVIAGPDGRQDS</sequence>
<dbReference type="PROSITE" id="PS50088">
    <property type="entry name" value="ANK_REPEAT"/>
    <property type="match status" value="1"/>
</dbReference>
<proteinExistence type="predicted"/>
<reference evidence="3" key="1">
    <citation type="submission" date="2021-06" db="EMBL/GenBank/DDBJ databases">
        <title>Parelaphostrongylus tenuis whole genome reference sequence.</title>
        <authorList>
            <person name="Garwood T.J."/>
            <person name="Larsen P.A."/>
            <person name="Fountain-Jones N.M."/>
            <person name="Garbe J.R."/>
            <person name="Macchietto M.G."/>
            <person name="Kania S.A."/>
            <person name="Gerhold R.W."/>
            <person name="Richards J.E."/>
            <person name="Wolf T.M."/>
        </authorList>
    </citation>
    <scope>NUCLEOTIDE SEQUENCE</scope>
    <source>
        <strain evidence="3">MNPRO001-30</strain>
        <tissue evidence="3">Meninges</tissue>
    </source>
</reference>
<feature type="region of interest" description="Disordered" evidence="2">
    <location>
        <begin position="205"/>
        <end position="275"/>
    </location>
</feature>
<dbReference type="InterPro" id="IPR034998">
    <property type="entry name" value="ANKLE1"/>
</dbReference>
<dbReference type="PANTHER" id="PTHR46427">
    <property type="entry name" value="ANKYRIN REPEAT AND LEM DOMAIN-CONTAINING PROTEIN 1"/>
    <property type="match status" value="1"/>
</dbReference>
<gene>
    <name evidence="3" type="ORF">KIN20_019792</name>
</gene>
<dbReference type="PANTHER" id="PTHR46427:SF1">
    <property type="entry name" value="ANKYRIN REPEAT AND LEM DOMAIN-CONTAINING PROTEIN 1"/>
    <property type="match status" value="1"/>
</dbReference>
<dbReference type="GO" id="GO:0005654">
    <property type="term" value="C:nucleoplasm"/>
    <property type="evidence" value="ECO:0007669"/>
    <property type="project" value="TreeGrafter"/>
</dbReference>
<dbReference type="SUPFAM" id="SSF48403">
    <property type="entry name" value="Ankyrin repeat"/>
    <property type="match status" value="1"/>
</dbReference>
<accession>A0AAD5MQ34</accession>
<dbReference type="InterPro" id="IPR036770">
    <property type="entry name" value="Ankyrin_rpt-contain_sf"/>
</dbReference>
<evidence type="ECO:0000256" key="2">
    <source>
        <dbReference type="SAM" id="MobiDB-lite"/>
    </source>
</evidence>
<dbReference type="AlphaFoldDB" id="A0AAD5MQ34"/>
<evidence type="ECO:0000313" key="3">
    <source>
        <dbReference type="EMBL" id="KAJ1360743.1"/>
    </source>
</evidence>
<feature type="repeat" description="ANK" evidence="1">
    <location>
        <begin position="42"/>
        <end position="74"/>
    </location>
</feature>
<evidence type="ECO:0000256" key="1">
    <source>
        <dbReference type="PROSITE-ProRule" id="PRU00023"/>
    </source>
</evidence>
<dbReference type="GO" id="GO:0004520">
    <property type="term" value="F:DNA endonuclease activity"/>
    <property type="evidence" value="ECO:0007669"/>
    <property type="project" value="TreeGrafter"/>
</dbReference>
<keyword evidence="1" id="KW-0040">ANK repeat</keyword>
<dbReference type="Proteomes" id="UP001196413">
    <property type="component" value="Unassembled WGS sequence"/>
</dbReference>
<comment type="caution">
    <text evidence="3">The sequence shown here is derived from an EMBL/GenBank/DDBJ whole genome shotgun (WGS) entry which is preliminary data.</text>
</comment>
<name>A0AAD5MQ34_PARTN</name>
<dbReference type="Gene3D" id="1.25.40.20">
    <property type="entry name" value="Ankyrin repeat-containing domain"/>
    <property type="match status" value="1"/>
</dbReference>